<organism evidence="2 3">
    <name type="scientific">Asbolus verrucosus</name>
    <name type="common">Desert ironclad beetle</name>
    <dbReference type="NCBI Taxonomy" id="1661398"/>
    <lineage>
        <taxon>Eukaryota</taxon>
        <taxon>Metazoa</taxon>
        <taxon>Ecdysozoa</taxon>
        <taxon>Arthropoda</taxon>
        <taxon>Hexapoda</taxon>
        <taxon>Insecta</taxon>
        <taxon>Pterygota</taxon>
        <taxon>Neoptera</taxon>
        <taxon>Endopterygota</taxon>
        <taxon>Coleoptera</taxon>
        <taxon>Polyphaga</taxon>
        <taxon>Cucujiformia</taxon>
        <taxon>Tenebrionidae</taxon>
        <taxon>Pimeliinae</taxon>
        <taxon>Asbolus</taxon>
    </lineage>
</organism>
<feature type="transmembrane region" description="Helical" evidence="1">
    <location>
        <begin position="81"/>
        <end position="101"/>
    </location>
</feature>
<feature type="transmembrane region" description="Helical" evidence="1">
    <location>
        <begin position="196"/>
        <end position="221"/>
    </location>
</feature>
<dbReference type="Proteomes" id="UP000292052">
    <property type="component" value="Unassembled WGS sequence"/>
</dbReference>
<sequence>MAIVPVFPFICYLVNEDIDVTVAEIQIILNLVTLRATSSMENNYGIAAALKMSENLSVALSHMLLAGTGIYCLIQIKDDSVFLPHATFGIITVHNIIAVWRWGSDQGLRVNDIYNFTSYTQLLFALPCITTTLWLANGYQREISWAWAIVPMIPFVCYLINDFDMTLIEIMVLLNSAAVGAVSFKAGNNFGIAAAVAYAISHFCINRFVVYNCGLCFFAYFSLRALGYGG</sequence>
<accession>A0A482VT45</accession>
<proteinExistence type="predicted"/>
<evidence type="ECO:0000313" key="2">
    <source>
        <dbReference type="EMBL" id="RZC35900.1"/>
    </source>
</evidence>
<keyword evidence="1" id="KW-1133">Transmembrane helix</keyword>
<name>A0A482VT45_ASBVE</name>
<feature type="transmembrane region" description="Helical" evidence="1">
    <location>
        <begin position="113"/>
        <end position="136"/>
    </location>
</feature>
<feature type="transmembrane region" description="Helical" evidence="1">
    <location>
        <begin position="143"/>
        <end position="161"/>
    </location>
</feature>
<keyword evidence="1" id="KW-0812">Transmembrane</keyword>
<dbReference type="AlphaFoldDB" id="A0A482VT45"/>
<keyword evidence="1" id="KW-0472">Membrane</keyword>
<dbReference type="OrthoDB" id="26525at2759"/>
<evidence type="ECO:0000313" key="3">
    <source>
        <dbReference type="Proteomes" id="UP000292052"/>
    </source>
</evidence>
<evidence type="ECO:0000256" key="1">
    <source>
        <dbReference type="SAM" id="Phobius"/>
    </source>
</evidence>
<protein>
    <submittedName>
        <fullName evidence="2">Uncharacterized protein</fullName>
    </submittedName>
</protein>
<comment type="caution">
    <text evidence="2">The sequence shown here is derived from an EMBL/GenBank/DDBJ whole genome shotgun (WGS) entry which is preliminary data.</text>
</comment>
<feature type="transmembrane region" description="Helical" evidence="1">
    <location>
        <begin position="167"/>
        <end position="184"/>
    </location>
</feature>
<dbReference type="EMBL" id="QDEB01067086">
    <property type="protein sequence ID" value="RZC35900.1"/>
    <property type="molecule type" value="Genomic_DNA"/>
</dbReference>
<feature type="transmembrane region" description="Helical" evidence="1">
    <location>
        <begin position="56"/>
        <end position="74"/>
    </location>
</feature>
<reference evidence="2 3" key="1">
    <citation type="submission" date="2017-03" db="EMBL/GenBank/DDBJ databases">
        <title>Genome of the blue death feigning beetle - Asbolus verrucosus.</title>
        <authorList>
            <person name="Rider S.D."/>
        </authorList>
    </citation>
    <scope>NUCLEOTIDE SEQUENCE [LARGE SCALE GENOMIC DNA]</scope>
    <source>
        <strain evidence="2">Butters</strain>
        <tissue evidence="2">Head and leg muscle</tissue>
    </source>
</reference>
<keyword evidence="3" id="KW-1185">Reference proteome</keyword>
<gene>
    <name evidence="2" type="ORF">BDFB_013399</name>
</gene>